<proteinExistence type="predicted"/>
<feature type="region of interest" description="Disordered" evidence="5">
    <location>
        <begin position="1"/>
        <end position="58"/>
    </location>
</feature>
<dbReference type="GO" id="GO:0003700">
    <property type="term" value="F:DNA-binding transcription factor activity"/>
    <property type="evidence" value="ECO:0007669"/>
    <property type="project" value="TreeGrafter"/>
</dbReference>
<sequence>MKTASMSNSEDPKLTSRRGSQAPRAPVTRQKLRSRRDSTAEPKYAPRRTQAERSETTRKQLMEAAVKLIRRNGLGGLRTIEVADLAGVSRGALMHHFPSKHELVVAVLAYVNEVTFTQSMRRAQSARHDGGDPIDGIIKDAQDFFFGDYFFIELAVAMSDDSTRQLRRETHQFARQTRFSIEATWLDTLISSGIPEQLAKDVLALTLSVVRGFSVRMLIEKDPDRFSRLLGVWRTIVRQYIEDAMPKQSRKRT</sequence>
<evidence type="ECO:0000313" key="7">
    <source>
        <dbReference type="EMBL" id="MVT64520.1"/>
    </source>
</evidence>
<dbReference type="PANTHER" id="PTHR30055">
    <property type="entry name" value="HTH-TYPE TRANSCRIPTIONAL REGULATOR RUTR"/>
    <property type="match status" value="1"/>
</dbReference>
<dbReference type="InterPro" id="IPR001647">
    <property type="entry name" value="HTH_TetR"/>
</dbReference>
<dbReference type="PROSITE" id="PS50977">
    <property type="entry name" value="HTH_TETR_2"/>
    <property type="match status" value="1"/>
</dbReference>
<dbReference type="InterPro" id="IPR050109">
    <property type="entry name" value="HTH-type_TetR-like_transc_reg"/>
</dbReference>
<name>A0A844SPY7_9BRAD</name>
<evidence type="ECO:0000256" key="2">
    <source>
        <dbReference type="ARBA" id="ARBA00023125"/>
    </source>
</evidence>
<accession>A0A844SPY7</accession>
<feature type="domain" description="HTH tetR-type" evidence="6">
    <location>
        <begin position="55"/>
        <end position="115"/>
    </location>
</feature>
<evidence type="ECO:0000256" key="3">
    <source>
        <dbReference type="ARBA" id="ARBA00023163"/>
    </source>
</evidence>
<dbReference type="Proteomes" id="UP000436468">
    <property type="component" value="Unassembled WGS sequence"/>
</dbReference>
<dbReference type="Gene3D" id="1.10.357.10">
    <property type="entry name" value="Tetracycline Repressor, domain 2"/>
    <property type="match status" value="1"/>
</dbReference>
<dbReference type="InterPro" id="IPR009057">
    <property type="entry name" value="Homeodomain-like_sf"/>
</dbReference>
<dbReference type="Pfam" id="PF00440">
    <property type="entry name" value="TetR_N"/>
    <property type="match status" value="1"/>
</dbReference>
<protein>
    <submittedName>
        <fullName evidence="7">TetR family transcriptional regulator</fullName>
    </submittedName>
</protein>
<evidence type="ECO:0000256" key="4">
    <source>
        <dbReference type="PROSITE-ProRule" id="PRU00335"/>
    </source>
</evidence>
<evidence type="ECO:0000256" key="5">
    <source>
        <dbReference type="SAM" id="MobiDB-lite"/>
    </source>
</evidence>
<dbReference type="EMBL" id="WQNF01000003">
    <property type="protein sequence ID" value="MVT64520.1"/>
    <property type="molecule type" value="Genomic_DNA"/>
</dbReference>
<gene>
    <name evidence="7" type="ORF">GPL21_05260</name>
</gene>
<feature type="compositionally biased region" description="Basic and acidic residues" evidence="5">
    <location>
        <begin position="49"/>
        <end position="58"/>
    </location>
</feature>
<feature type="DNA-binding region" description="H-T-H motif" evidence="4">
    <location>
        <begin position="78"/>
        <end position="97"/>
    </location>
</feature>
<reference evidence="7 8" key="1">
    <citation type="submission" date="2019-12" db="EMBL/GenBank/DDBJ databases">
        <title>Draft genome sequences Bradyrhizobium cajani AMBPC1010, Bradyrhizobium pachyrhizi AMBPC1040 and Bradyrhizobium yuanmingense ALSPC3051, three plant growth promoting strains isolated from nodules of Cajanus cajan L. in Dominican Republic.</title>
        <authorList>
            <person name="Flores-Felix J.D."/>
            <person name="Araujo J."/>
            <person name="Diaz-Alcantara C."/>
            <person name="Gonzalez-Andres F."/>
            <person name="Velazquez E."/>
        </authorList>
    </citation>
    <scope>NUCLEOTIDE SEQUENCE [LARGE SCALE GENOMIC DNA]</scope>
    <source>
        <strain evidence="7 8">1040</strain>
    </source>
</reference>
<keyword evidence="8" id="KW-1185">Reference proteome</keyword>
<evidence type="ECO:0000313" key="8">
    <source>
        <dbReference type="Proteomes" id="UP000436468"/>
    </source>
</evidence>
<organism evidence="7 8">
    <name type="scientific">Bradyrhizobium pachyrhizi</name>
    <dbReference type="NCBI Taxonomy" id="280333"/>
    <lineage>
        <taxon>Bacteria</taxon>
        <taxon>Pseudomonadati</taxon>
        <taxon>Pseudomonadota</taxon>
        <taxon>Alphaproteobacteria</taxon>
        <taxon>Hyphomicrobiales</taxon>
        <taxon>Nitrobacteraceae</taxon>
        <taxon>Bradyrhizobium</taxon>
    </lineage>
</organism>
<dbReference type="PANTHER" id="PTHR30055:SF234">
    <property type="entry name" value="HTH-TYPE TRANSCRIPTIONAL REGULATOR BETI"/>
    <property type="match status" value="1"/>
</dbReference>
<dbReference type="PRINTS" id="PR00455">
    <property type="entry name" value="HTHTETR"/>
</dbReference>
<keyword evidence="1" id="KW-0805">Transcription regulation</keyword>
<keyword evidence="3" id="KW-0804">Transcription</keyword>
<comment type="caution">
    <text evidence="7">The sequence shown here is derived from an EMBL/GenBank/DDBJ whole genome shotgun (WGS) entry which is preliminary data.</text>
</comment>
<evidence type="ECO:0000256" key="1">
    <source>
        <dbReference type="ARBA" id="ARBA00023015"/>
    </source>
</evidence>
<dbReference type="SUPFAM" id="SSF46689">
    <property type="entry name" value="Homeodomain-like"/>
    <property type="match status" value="1"/>
</dbReference>
<dbReference type="RefSeq" id="WP_157341522.1">
    <property type="nucleotide sequence ID" value="NZ_WQNF01000003.1"/>
</dbReference>
<evidence type="ECO:0000259" key="6">
    <source>
        <dbReference type="PROSITE" id="PS50977"/>
    </source>
</evidence>
<keyword evidence="2 4" id="KW-0238">DNA-binding</keyword>
<dbReference type="AlphaFoldDB" id="A0A844SPY7"/>
<dbReference type="GO" id="GO:0000976">
    <property type="term" value="F:transcription cis-regulatory region binding"/>
    <property type="evidence" value="ECO:0007669"/>
    <property type="project" value="TreeGrafter"/>
</dbReference>